<dbReference type="Gene3D" id="2.170.270.10">
    <property type="entry name" value="SET domain"/>
    <property type="match status" value="1"/>
</dbReference>
<evidence type="ECO:0000313" key="9">
    <source>
        <dbReference type="Proteomes" id="UP000002605"/>
    </source>
</evidence>
<dbReference type="KEGG" id="cdu:CD36_13110"/>
<feature type="region of interest" description="Disordered" evidence="5">
    <location>
        <begin position="415"/>
        <end position="499"/>
    </location>
</feature>
<dbReference type="InterPro" id="IPR019786">
    <property type="entry name" value="Zinc_finger_PHD-type_CS"/>
</dbReference>
<dbReference type="RefSeq" id="XP_002417950.1">
    <property type="nucleotide sequence ID" value="XM_002417905.1"/>
</dbReference>
<feature type="compositionally biased region" description="Low complexity" evidence="5">
    <location>
        <begin position="90"/>
        <end position="103"/>
    </location>
</feature>
<dbReference type="InterPro" id="IPR013083">
    <property type="entry name" value="Znf_RING/FYVE/PHD"/>
</dbReference>
<feature type="compositionally biased region" description="Gly residues" evidence="5">
    <location>
        <begin position="902"/>
        <end position="918"/>
    </location>
</feature>
<evidence type="ECO:0000313" key="8">
    <source>
        <dbReference type="EMBL" id="CAX45668.1"/>
    </source>
</evidence>
<accession>B9WA30</accession>
<feature type="compositionally biased region" description="Low complexity" evidence="5">
    <location>
        <begin position="203"/>
        <end position="215"/>
    </location>
</feature>
<dbReference type="EMBL" id="FM992688">
    <property type="protein sequence ID" value="CAX45668.1"/>
    <property type="molecule type" value="Genomic_DNA"/>
</dbReference>
<dbReference type="SUPFAM" id="SSF82199">
    <property type="entry name" value="SET domain"/>
    <property type="match status" value="1"/>
</dbReference>
<reference evidence="8 9" key="1">
    <citation type="journal article" date="2009" name="Genome Res.">
        <title>Comparative genomics of the fungal pathogens Candida dubliniensis and Candida albicans.</title>
        <authorList>
            <person name="Jackson A.P."/>
            <person name="Gamble J.A."/>
            <person name="Yeomans T."/>
            <person name="Moran G.P."/>
            <person name="Saunders D."/>
            <person name="Harris D."/>
            <person name="Aslett M."/>
            <person name="Barrell J.F."/>
            <person name="Butler G."/>
            <person name="Citiulo F."/>
            <person name="Coleman D.C."/>
            <person name="de Groot P.W.J."/>
            <person name="Goodwin T.J."/>
            <person name="Quail M.A."/>
            <person name="McQuillan J."/>
            <person name="Munro C.A."/>
            <person name="Pain A."/>
            <person name="Poulter R.T."/>
            <person name="Rajandream M.A."/>
            <person name="Renauld H."/>
            <person name="Spiering M.J."/>
            <person name="Tivey A."/>
            <person name="Gow N.A.R."/>
            <person name="Barrell B."/>
            <person name="Sullivan D.J."/>
            <person name="Berriman M."/>
        </authorList>
    </citation>
    <scope>NUCLEOTIDE SEQUENCE [LARGE SCALE GENOMIC DNA]</scope>
    <source>
        <strain evidence="9">CD36 / ATCC MYA-646 / CBS 7987 / NCPF 3949 / NRRL Y-17841</strain>
    </source>
</reference>
<feature type="region of interest" description="Disordered" evidence="5">
    <location>
        <begin position="869"/>
        <end position="934"/>
    </location>
</feature>
<feature type="compositionally biased region" description="Low complexity" evidence="5">
    <location>
        <begin position="41"/>
        <end position="56"/>
    </location>
</feature>
<gene>
    <name evidence="7" type="ordered locus">Cd36_13110</name>
    <name evidence="8" type="ORF">CD36_13110</name>
</gene>
<dbReference type="GO" id="GO:0070210">
    <property type="term" value="C:Rpd3L-Expanded complex"/>
    <property type="evidence" value="ECO:0007669"/>
    <property type="project" value="TreeGrafter"/>
</dbReference>
<dbReference type="InterPro" id="IPR011011">
    <property type="entry name" value="Znf_FYVE_PHD"/>
</dbReference>
<keyword evidence="9" id="KW-1185">Reference proteome</keyword>
<keyword evidence="4" id="KW-0156">Chromatin regulator</keyword>
<evidence type="ECO:0000256" key="1">
    <source>
        <dbReference type="ARBA" id="ARBA00022723"/>
    </source>
</evidence>
<dbReference type="AlphaFoldDB" id="B9WA30"/>
<dbReference type="GO" id="GO:0008270">
    <property type="term" value="F:zinc ion binding"/>
    <property type="evidence" value="ECO:0007669"/>
    <property type="project" value="UniProtKB-KW"/>
</dbReference>
<evidence type="ECO:0000256" key="5">
    <source>
        <dbReference type="SAM" id="MobiDB-lite"/>
    </source>
</evidence>
<dbReference type="InterPro" id="IPR001965">
    <property type="entry name" value="Znf_PHD"/>
</dbReference>
<feature type="compositionally biased region" description="Low complexity" evidence="5">
    <location>
        <begin position="471"/>
        <end position="484"/>
    </location>
</feature>
<feature type="region of interest" description="Disordered" evidence="5">
    <location>
        <begin position="21"/>
        <end position="226"/>
    </location>
</feature>
<dbReference type="PROSITE" id="PS01359">
    <property type="entry name" value="ZF_PHD_1"/>
    <property type="match status" value="1"/>
</dbReference>
<keyword evidence="2" id="KW-0863">Zinc-finger</keyword>
<evidence type="ECO:0000256" key="2">
    <source>
        <dbReference type="ARBA" id="ARBA00022771"/>
    </source>
</evidence>
<dbReference type="GeneID" id="8045501"/>
<evidence type="ECO:0000256" key="3">
    <source>
        <dbReference type="ARBA" id="ARBA00022833"/>
    </source>
</evidence>
<dbReference type="Pfam" id="PF20826">
    <property type="entry name" value="PHD_5"/>
    <property type="match status" value="1"/>
</dbReference>
<dbReference type="GO" id="GO:0006355">
    <property type="term" value="P:regulation of DNA-templated transcription"/>
    <property type="evidence" value="ECO:0007669"/>
    <property type="project" value="TreeGrafter"/>
</dbReference>
<dbReference type="InterPro" id="IPR046341">
    <property type="entry name" value="SET_dom_sf"/>
</dbReference>
<dbReference type="PANTHER" id="PTHR46462:SF3">
    <property type="entry name" value="UPSET, ISOFORM A"/>
    <property type="match status" value="1"/>
</dbReference>
<name>B9WA30_CANDC</name>
<dbReference type="eggNOG" id="KOG1844">
    <property type="taxonomic scope" value="Eukaryota"/>
</dbReference>
<evidence type="ECO:0000256" key="4">
    <source>
        <dbReference type="ARBA" id="ARBA00022853"/>
    </source>
</evidence>
<feature type="compositionally biased region" description="Polar residues" evidence="5">
    <location>
        <begin position="30"/>
        <end position="40"/>
    </location>
</feature>
<keyword evidence="1" id="KW-0479">Metal-binding</keyword>
<dbReference type="VEuPathDB" id="FungiDB:CD36_13110"/>
<dbReference type="SMART" id="SM00249">
    <property type="entry name" value="PHD"/>
    <property type="match status" value="1"/>
</dbReference>
<dbReference type="InterPro" id="IPR001214">
    <property type="entry name" value="SET_dom"/>
</dbReference>
<dbReference type="GO" id="GO:0034967">
    <property type="term" value="C:Set3 complex"/>
    <property type="evidence" value="ECO:0007669"/>
    <property type="project" value="TreeGrafter"/>
</dbReference>
<dbReference type="SUPFAM" id="SSF57903">
    <property type="entry name" value="FYVE/PHD zinc finger"/>
    <property type="match status" value="1"/>
</dbReference>
<evidence type="ECO:0000259" key="6">
    <source>
        <dbReference type="SMART" id="SM00249"/>
    </source>
</evidence>
<dbReference type="CGD" id="CAL0000171007">
    <property type="gene designation" value="Cd36_13110"/>
</dbReference>
<dbReference type="OrthoDB" id="20872at2759"/>
<dbReference type="Gene3D" id="3.30.40.10">
    <property type="entry name" value="Zinc/RING finger domain, C3HC4 (zinc finger)"/>
    <property type="match status" value="1"/>
</dbReference>
<organism evidence="8 9">
    <name type="scientific">Candida dubliniensis (strain CD36 / ATCC MYA-646 / CBS 7987 / NCPF 3949 / NRRL Y-17841)</name>
    <name type="common">Yeast</name>
    <dbReference type="NCBI Taxonomy" id="573826"/>
    <lineage>
        <taxon>Eukaryota</taxon>
        <taxon>Fungi</taxon>
        <taxon>Dikarya</taxon>
        <taxon>Ascomycota</taxon>
        <taxon>Saccharomycotina</taxon>
        <taxon>Pichiomycetes</taxon>
        <taxon>Debaryomycetaceae</taxon>
        <taxon>Candida/Lodderomyces clade</taxon>
        <taxon>Candida</taxon>
    </lineage>
</organism>
<feature type="compositionally biased region" description="Basic and acidic residues" evidence="5">
    <location>
        <begin position="454"/>
        <end position="470"/>
    </location>
</feature>
<sequence length="1061" mass="118562">MTNKDQEQLLQDASTLLMFASSVAKHESSNQHSPVSNMSSPPALQQLPQQQPLTQQHTNSGSTTRKSSEHNEKNVTSPSPSVKFDFPVPSNNNTTSNLQSTSVTHDKSKPVTPPKRTSISMLVNDTPSDIAPQPRKSSISILMNPPEQIVTPPPPAVSGNYERKQKSISPTSGLPKKGSFKPNHERSRSTPEATIAKLELHHQQQLQQLQNQQNQSTTPSPTPAFQRGIDLRSKERNTDNAVIAAAALTAAVDNPLPLKLVDQKPVLVKEKAQVVPVSVVPAISKSEEDQLTEPEEEDEEEEMVKEKVVLVATNNNDKVTAVIDSDSANKPAIKSSSKDKYVPPPLETYQVNPDSGLIGCICGIEDDDGFTIQCDVCFRWQHCVCMGYENAEEVPEDMYKCYYCDESKWGKFDPEASRSRTMQRLDIDRSENSRQATVKALPQQHQHGAKRKQSNSEKVDNKKRKTEDKTNTNSSNSASGSPAPKFQSPRPDEMDDLPNKENELLEDGITAESYQSVYYNLTENDYKRQAIKEFIDNIGSEFASQFFKLPKSEQQGKHFRNVTIMSSSQFKSIKWSKINLPNFTKYLQEHNKLKKKNNFNKTTIQVKPYTDNQKQKFNGISKLALFISSNGGSTGSLTIPEDTPIIEYLGEVDLFKNYCRDSINQYRLWGSPKPKVLKTAIPMQHNDETMDIVLDSRFVGNESRFIRKACPSSANCKIETVYVPEQNRFRFLVFTSKPITLKSENQDEELRLPWEWDVDHPILKLYANNNSEKFENLTNEEKSALITYIDNILHFVECGCSTSNASSSCAIFKIKKATSYLMRSTRKASSLSNVNITKSKEELILPRPEKQYVSWEERLNQRNQRIQTELLSGEKKEGSDNDNEQQRSEEKEESALEEAADGGAGSGPGPGPGSGITGIGANADDSKGNEKPPMLYKLPFKQQLLANLRTNVEMTTTVQQPTPVSSEDDADPMTVEIPVPVVPELVAIIDKNIEEKLKPIIKQVEASAVTGEDVNLKLVEKVSLVSDNGENKTRDVTLVPETAVPTKVVKKLSFADYKKMK</sequence>
<dbReference type="Pfam" id="PF00856">
    <property type="entry name" value="SET"/>
    <property type="match status" value="1"/>
</dbReference>
<dbReference type="GO" id="GO:0006325">
    <property type="term" value="P:chromatin organization"/>
    <property type="evidence" value="ECO:0007669"/>
    <property type="project" value="UniProtKB-KW"/>
</dbReference>
<dbReference type="Proteomes" id="UP000002605">
    <property type="component" value="Chromosome 1"/>
</dbReference>
<dbReference type="PANTHER" id="PTHR46462">
    <property type="entry name" value="UPSET, ISOFORM A"/>
    <property type="match status" value="1"/>
</dbReference>
<protein>
    <submittedName>
        <fullName evidence="8">SET domain-containing protein, putative</fullName>
    </submittedName>
</protein>
<feature type="compositionally biased region" description="Basic and acidic residues" evidence="5">
    <location>
        <begin position="872"/>
        <end position="894"/>
    </location>
</feature>
<feature type="domain" description="Zinc finger PHD-type" evidence="6">
    <location>
        <begin position="359"/>
        <end position="405"/>
    </location>
</feature>
<feature type="compositionally biased region" description="Basic and acidic residues" evidence="5">
    <location>
        <begin position="415"/>
        <end position="432"/>
    </location>
</feature>
<proteinExistence type="predicted"/>
<dbReference type="HOGENOM" id="CLU_005191_0_0_1"/>
<keyword evidence="3" id="KW-0862">Zinc</keyword>
<evidence type="ECO:0000313" key="7">
    <source>
        <dbReference type="CGD" id="CAL0000171007"/>
    </source>
</evidence>
<feature type="compositionally biased region" description="Polar residues" evidence="5">
    <location>
        <begin position="115"/>
        <end position="127"/>
    </location>
</feature>